<dbReference type="EMBL" id="JAAMOB010000007">
    <property type="protein sequence ID" value="KAF4111692.1"/>
    <property type="molecule type" value="Genomic_DNA"/>
</dbReference>
<keyword evidence="2" id="KW-0547">Nucleotide-binding</keyword>
<keyword evidence="3" id="KW-0342">GTP-binding</keyword>
<evidence type="ECO:0000313" key="5">
    <source>
        <dbReference type="EMBL" id="KAF4111692.1"/>
    </source>
</evidence>
<dbReference type="GO" id="GO:0005525">
    <property type="term" value="F:GTP binding"/>
    <property type="evidence" value="ECO:0007669"/>
    <property type="project" value="UniProtKB-KW"/>
</dbReference>
<sequence length="270" mass="30634">MSQNSVRIVLVGKTGVGKSAAGNTILAPGPHVFLLVLSIGRFTAEEKNTVALIQKVFGTKATEHMMVLFTREDDLEEKTIKDYICKTPEIKDVIDACEGRYHAFNNREKDCAQVVIAAVLCIPSTPCILIKEGRGELQLPTTKPQLIIPTWLKHEPWPPVEKKRRRRGKRGGKLVKLKAYLVSLPRTPCLVDALLWGWCGGRVLYRRSENVMPRWVQPVEPAGPVVTCLQRPRISIGMEFIYRIFALYPVARSSFTTPWWMIRDQRSGWR</sequence>
<dbReference type="PANTHER" id="PTHR10903:SF170">
    <property type="entry name" value="GTPASE IMAP FAMILY MEMBER 7"/>
    <property type="match status" value="1"/>
</dbReference>
<evidence type="ECO:0000313" key="6">
    <source>
        <dbReference type="Proteomes" id="UP000579812"/>
    </source>
</evidence>
<dbReference type="InterPro" id="IPR027417">
    <property type="entry name" value="P-loop_NTPase"/>
</dbReference>
<dbReference type="PANTHER" id="PTHR10903">
    <property type="entry name" value="GTPASE, IMAP FAMILY MEMBER-RELATED"/>
    <property type="match status" value="1"/>
</dbReference>
<protein>
    <recommendedName>
        <fullName evidence="4">AIG1-type G domain-containing protein</fullName>
    </recommendedName>
</protein>
<evidence type="ECO:0000256" key="2">
    <source>
        <dbReference type="ARBA" id="ARBA00022741"/>
    </source>
</evidence>
<evidence type="ECO:0000256" key="3">
    <source>
        <dbReference type="ARBA" id="ARBA00023134"/>
    </source>
</evidence>
<accession>A0A7J6CYW4</accession>
<dbReference type="Gene3D" id="3.40.50.300">
    <property type="entry name" value="P-loop containing nucleotide triphosphate hydrolases"/>
    <property type="match status" value="2"/>
</dbReference>
<keyword evidence="6" id="KW-1185">Reference proteome</keyword>
<evidence type="ECO:0000259" key="4">
    <source>
        <dbReference type="Pfam" id="PF04548"/>
    </source>
</evidence>
<dbReference type="InterPro" id="IPR045058">
    <property type="entry name" value="GIMA/IAN/Toc"/>
</dbReference>
<feature type="domain" description="AIG1-type G" evidence="4">
    <location>
        <begin position="27"/>
        <end position="110"/>
    </location>
</feature>
<dbReference type="Pfam" id="PF04548">
    <property type="entry name" value="AIG1"/>
    <property type="match status" value="1"/>
</dbReference>
<dbReference type="SUPFAM" id="SSF52540">
    <property type="entry name" value="P-loop containing nucleoside triphosphate hydrolases"/>
    <property type="match status" value="1"/>
</dbReference>
<dbReference type="Proteomes" id="UP000579812">
    <property type="component" value="Unassembled WGS sequence"/>
</dbReference>
<name>A0A7J6CYW4_9TELE</name>
<dbReference type="AlphaFoldDB" id="A0A7J6CYW4"/>
<comment type="similarity">
    <text evidence="1">Belongs to the TRAFAC class TrmE-Era-EngA-EngB-Septin-like GTPase superfamily. AIG1/Toc34/Toc159-like paraseptin GTPase family. IAN subfamily.</text>
</comment>
<dbReference type="InterPro" id="IPR006703">
    <property type="entry name" value="G_AIG1"/>
</dbReference>
<comment type="caution">
    <text evidence="5">The sequence shown here is derived from an EMBL/GenBank/DDBJ whole genome shotgun (WGS) entry which is preliminary data.</text>
</comment>
<gene>
    <name evidence="5" type="ORF">G5714_008723</name>
</gene>
<proteinExistence type="inferred from homology"/>
<reference evidence="5 6" key="1">
    <citation type="submission" date="2020-04" db="EMBL/GenBank/DDBJ databases">
        <title>Chromosome-level genome assembly of a cyprinid fish Onychostoma macrolepis by integration of Nanopore Sequencing, Bionano and Hi-C technology.</title>
        <authorList>
            <person name="Wang D."/>
        </authorList>
    </citation>
    <scope>NUCLEOTIDE SEQUENCE [LARGE SCALE GENOMIC DNA]</scope>
    <source>
        <strain evidence="5">SWU-2019</strain>
        <tissue evidence="5">Muscle</tissue>
    </source>
</reference>
<organism evidence="5 6">
    <name type="scientific">Onychostoma macrolepis</name>
    <dbReference type="NCBI Taxonomy" id="369639"/>
    <lineage>
        <taxon>Eukaryota</taxon>
        <taxon>Metazoa</taxon>
        <taxon>Chordata</taxon>
        <taxon>Craniata</taxon>
        <taxon>Vertebrata</taxon>
        <taxon>Euteleostomi</taxon>
        <taxon>Actinopterygii</taxon>
        <taxon>Neopterygii</taxon>
        <taxon>Teleostei</taxon>
        <taxon>Ostariophysi</taxon>
        <taxon>Cypriniformes</taxon>
        <taxon>Cyprinidae</taxon>
        <taxon>Acrossocheilinae</taxon>
        <taxon>Onychostoma</taxon>
    </lineage>
</organism>
<evidence type="ECO:0000256" key="1">
    <source>
        <dbReference type="ARBA" id="ARBA00008535"/>
    </source>
</evidence>